<keyword evidence="1" id="KW-0812">Transmembrane</keyword>
<gene>
    <name evidence="2" type="primary">sdh4</name>
</gene>
<proteinExistence type="predicted"/>
<evidence type="ECO:0000256" key="1">
    <source>
        <dbReference type="SAM" id="Phobius"/>
    </source>
</evidence>
<feature type="transmembrane region" description="Helical" evidence="1">
    <location>
        <begin position="96"/>
        <end position="116"/>
    </location>
</feature>
<reference evidence="3" key="2">
    <citation type="journal article" date="2020" name="Mol. Biol. Evol.">
        <title>Extensive Shifts from Cis- to Trans-splicing of Gymnosperm Mitochondrial Introns.</title>
        <authorList>
            <person name="Guo W."/>
            <person name="Zhu A."/>
            <person name="Fan W."/>
            <person name="Adams R.P."/>
            <person name="Mower J.P."/>
        </authorList>
    </citation>
    <scope>NUCLEOTIDE SEQUENCE</scope>
</reference>
<dbReference type="GO" id="GO:0045273">
    <property type="term" value="C:respiratory chain complex II (succinate dehydrogenase)"/>
    <property type="evidence" value="ECO:0007669"/>
    <property type="project" value="InterPro"/>
</dbReference>
<dbReference type="EMBL" id="KM672369">
    <property type="protein sequence ID" value="AJP33452.1"/>
    <property type="molecule type" value="Genomic_DNA"/>
</dbReference>
<protein>
    <submittedName>
        <fullName evidence="2">Succinate dehydrogenase cytochrome subunit 4</fullName>
    </submittedName>
    <submittedName>
        <fullName evidence="3">Succinate dehydrogenase subunit 4</fullName>
    </submittedName>
</protein>
<evidence type="ECO:0000313" key="2">
    <source>
        <dbReference type="EMBL" id="AJP33452.1"/>
    </source>
</evidence>
<keyword evidence="1" id="KW-0472">Membrane</keyword>
<reference evidence="2" key="1">
    <citation type="submission" date="2014-09" db="EMBL/GenBank/DDBJ databases">
        <title>Complete mitochondrial genome of Ginkgo biloba and comparative analysis of mitogenomic diversity in gymnosperms.</title>
        <authorList>
            <person name="Guo W."/>
            <person name="Fan W."/>
            <person name="Mower J.P."/>
        </authorList>
    </citation>
    <scope>NUCLEOTIDE SEQUENCE</scope>
</reference>
<keyword evidence="1" id="KW-1133">Transmembrane helix</keyword>
<evidence type="ECO:0000313" key="3">
    <source>
        <dbReference type="EMBL" id="QJH91758.1"/>
    </source>
</evidence>
<accession>A0A0N7AK89</accession>
<dbReference type="EMBL" id="MN965116">
    <property type="protein sequence ID" value="QJH91758.1"/>
    <property type="molecule type" value="Genomic_DNA"/>
</dbReference>
<organism evidence="2">
    <name type="scientific">Araucaria heterophylla</name>
    <name type="common">Norfolk Island pine</name>
    <dbReference type="NCBI Taxonomy" id="34341"/>
    <lineage>
        <taxon>Eukaryota</taxon>
        <taxon>Viridiplantae</taxon>
        <taxon>Streptophyta</taxon>
        <taxon>Embryophyta</taxon>
        <taxon>Tracheophyta</taxon>
        <taxon>Spermatophyta</taxon>
        <taxon>Pinopsida</taxon>
        <taxon>Pinidae</taxon>
        <taxon>Conifers II</taxon>
        <taxon>Araucariales</taxon>
        <taxon>Araucariaceae</taxon>
        <taxon>Araucaria</taxon>
    </lineage>
</organism>
<dbReference type="GO" id="GO:0006099">
    <property type="term" value="P:tricarboxylic acid cycle"/>
    <property type="evidence" value="ECO:0007669"/>
    <property type="project" value="InterPro"/>
</dbReference>
<dbReference type="GO" id="GO:0005743">
    <property type="term" value="C:mitochondrial inner membrane"/>
    <property type="evidence" value="ECO:0007669"/>
    <property type="project" value="InterPro"/>
</dbReference>
<dbReference type="GO" id="GO:0006121">
    <property type="term" value="P:mitochondrial electron transport, succinate to ubiquinone"/>
    <property type="evidence" value="ECO:0007669"/>
    <property type="project" value="InterPro"/>
</dbReference>
<dbReference type="PANTHER" id="PTHR36358">
    <property type="entry name" value="SUCCINATE DEHYDROGENASE SUBUNIT 4, MITOCHONDRIAL"/>
    <property type="match status" value="1"/>
</dbReference>
<geneLocation type="mitochondrion" evidence="2"/>
<sequence>MVLALRRRGVVIPICLYLLVGGSMRGRASGLRNESSGTERTGLFRIIIAASLLPPSIISKVSSTFLPNILLFRHIRVGIEEIMTDYAHQGMTRNWIFIYMGPFFLIVIKEVFPFLFGLF</sequence>
<dbReference type="PANTHER" id="PTHR36358:SF1">
    <property type="entry name" value="SUCCINATE DEHYDROGENASE SUBUNIT 4, MITOCHONDRIAL"/>
    <property type="match status" value="1"/>
</dbReference>
<dbReference type="InterPro" id="IPR044963">
    <property type="entry name" value="SDH4"/>
</dbReference>
<keyword evidence="2" id="KW-0496">Mitochondrion</keyword>
<name>A0A0N7AK89_ARAHE</name>
<dbReference type="AlphaFoldDB" id="A0A0N7AK89"/>